<dbReference type="Proteomes" id="UP000179616">
    <property type="component" value="Unassembled WGS sequence"/>
</dbReference>
<dbReference type="NCBIfam" id="TIGR03619">
    <property type="entry name" value="F420_Rv2161c"/>
    <property type="match status" value="1"/>
</dbReference>
<dbReference type="GeneID" id="57165624"/>
<dbReference type="InterPro" id="IPR019921">
    <property type="entry name" value="Lucif-like_OxRdtase_Rv2161c"/>
</dbReference>
<dbReference type="AlphaFoldDB" id="A0A1S1LDX2"/>
<evidence type="ECO:0000256" key="3">
    <source>
        <dbReference type="ARBA" id="ARBA00023002"/>
    </source>
</evidence>
<comment type="caution">
    <text evidence="6">The sequence shown here is derived from an EMBL/GenBank/DDBJ whole genome shotgun (WGS) entry which is preliminary data.</text>
</comment>
<keyword evidence="4" id="KW-0503">Monooxygenase</keyword>
<organism evidence="6 7">
    <name type="scientific">Mycobacteroides franklinii</name>
    <dbReference type="NCBI Taxonomy" id="948102"/>
    <lineage>
        <taxon>Bacteria</taxon>
        <taxon>Bacillati</taxon>
        <taxon>Actinomycetota</taxon>
        <taxon>Actinomycetes</taxon>
        <taxon>Mycobacteriales</taxon>
        <taxon>Mycobacteriaceae</taxon>
        <taxon>Mycobacteroides</taxon>
    </lineage>
</organism>
<name>A0A1S1LDX2_9MYCO</name>
<dbReference type="GO" id="GO:0008726">
    <property type="term" value="F:alkanesulfonate monooxygenase activity"/>
    <property type="evidence" value="ECO:0007669"/>
    <property type="project" value="TreeGrafter"/>
</dbReference>
<dbReference type="PANTHER" id="PTHR42847:SF4">
    <property type="entry name" value="ALKANESULFONATE MONOOXYGENASE-RELATED"/>
    <property type="match status" value="1"/>
</dbReference>
<dbReference type="OrthoDB" id="3206024at2"/>
<dbReference type="InterPro" id="IPR011251">
    <property type="entry name" value="Luciferase-like_dom"/>
</dbReference>
<dbReference type="SUPFAM" id="SSF51679">
    <property type="entry name" value="Bacterial luciferase-like"/>
    <property type="match status" value="1"/>
</dbReference>
<dbReference type="GO" id="GO:0046306">
    <property type="term" value="P:alkanesulfonate catabolic process"/>
    <property type="evidence" value="ECO:0007669"/>
    <property type="project" value="TreeGrafter"/>
</dbReference>
<dbReference type="EMBL" id="MLIK01000004">
    <property type="protein sequence ID" value="OHU30608.1"/>
    <property type="molecule type" value="Genomic_DNA"/>
</dbReference>
<dbReference type="Gene3D" id="3.20.20.30">
    <property type="entry name" value="Luciferase-like domain"/>
    <property type="match status" value="1"/>
</dbReference>
<evidence type="ECO:0000313" key="7">
    <source>
        <dbReference type="Proteomes" id="UP000179616"/>
    </source>
</evidence>
<evidence type="ECO:0000259" key="5">
    <source>
        <dbReference type="Pfam" id="PF00296"/>
    </source>
</evidence>
<evidence type="ECO:0000256" key="2">
    <source>
        <dbReference type="ARBA" id="ARBA00022643"/>
    </source>
</evidence>
<accession>A0A1S1LDX2</accession>
<dbReference type="InterPro" id="IPR036661">
    <property type="entry name" value="Luciferase-like_sf"/>
</dbReference>
<dbReference type="InterPro" id="IPR050172">
    <property type="entry name" value="SsuD_RutA_monooxygenase"/>
</dbReference>
<protein>
    <submittedName>
        <fullName evidence="6">LLM class F420-dependent oxidoreductase</fullName>
    </submittedName>
</protein>
<gene>
    <name evidence="6" type="ORF">BKG76_02345</name>
</gene>
<dbReference type="RefSeq" id="WP_070935630.1">
    <property type="nucleotide sequence ID" value="NZ_MLIK01000004.1"/>
</dbReference>
<feature type="domain" description="Luciferase-like" evidence="5">
    <location>
        <begin position="17"/>
        <end position="227"/>
    </location>
</feature>
<dbReference type="Pfam" id="PF00296">
    <property type="entry name" value="Bac_luciferase"/>
    <property type="match status" value="1"/>
</dbReference>
<proteinExistence type="predicted"/>
<dbReference type="PANTHER" id="PTHR42847">
    <property type="entry name" value="ALKANESULFONATE MONOOXYGENASE"/>
    <property type="match status" value="1"/>
</dbReference>
<reference evidence="6 7" key="1">
    <citation type="submission" date="2016-10" db="EMBL/GenBank/DDBJ databases">
        <title>Evaluation of Human, Veterinary and Environmental Mycobacterium chelonae Isolates by Core Genome Phylogenomic Analysis, Targeted Gene Comparison, and Anti-microbial Susceptibility Patterns: A Tale of Mistaken Identities.</title>
        <authorList>
            <person name="Fogelson S.B."/>
            <person name="Camus A.C."/>
            <person name="Lorenz W."/>
            <person name="Vasireddy R."/>
            <person name="Vasireddy S."/>
            <person name="Smith T."/>
            <person name="Brown-Elliott B.A."/>
            <person name="Wallace R.J.Jr."/>
            <person name="Hasan N.A."/>
            <person name="Reischl U."/>
            <person name="Sanchez S."/>
        </authorList>
    </citation>
    <scope>NUCLEOTIDE SEQUENCE [LARGE SCALE GENOMIC DNA]</scope>
    <source>
        <strain evidence="6 7">1559</strain>
    </source>
</reference>
<dbReference type="STRING" id="948102.BKG76_02345"/>
<evidence type="ECO:0000256" key="4">
    <source>
        <dbReference type="ARBA" id="ARBA00023033"/>
    </source>
</evidence>
<evidence type="ECO:0000313" key="6">
    <source>
        <dbReference type="EMBL" id="OHU30608.1"/>
    </source>
</evidence>
<sequence>MRIGIFTAITDEGMEPGELAVEIEERGFESLFVPEHTHIPVTIEAIHAGWDEIPRDYCRSLDPFVALSFAAAATRDLRIGTAVALLVQRDPITFAKEAATLDRASGGRLELGIGVGWLREEIRNHGTDPRTRVALQRERIHAVKKIWTEEQAEFHGKYVAFDPILSWPKPVQRPHPPVWLGGWGPSTHERVLDHADGWMAPTTLGVEELGKGIGELNVLAAQQSKPTVPVTATILAPRPGDIERRADLGVHRVLLGLLPVASRDTTLRELDRLAALVA</sequence>
<keyword evidence="1" id="KW-0285">Flavoprotein</keyword>
<keyword evidence="3" id="KW-0560">Oxidoreductase</keyword>
<keyword evidence="2" id="KW-0288">FMN</keyword>
<evidence type="ECO:0000256" key="1">
    <source>
        <dbReference type="ARBA" id="ARBA00022630"/>
    </source>
</evidence>